<organism evidence="2">
    <name type="scientific">uncultured Prevotella sp</name>
    <dbReference type="NCBI Taxonomy" id="159272"/>
    <lineage>
        <taxon>Bacteria</taxon>
        <taxon>Pseudomonadati</taxon>
        <taxon>Bacteroidota</taxon>
        <taxon>Bacteroidia</taxon>
        <taxon>Bacteroidales</taxon>
        <taxon>Prevotellaceae</taxon>
        <taxon>Prevotella</taxon>
        <taxon>environmental samples</taxon>
    </lineage>
</organism>
<evidence type="ECO:0000313" key="2">
    <source>
        <dbReference type="EMBL" id="QIM10113.1"/>
    </source>
</evidence>
<dbReference type="GO" id="GO:0006313">
    <property type="term" value="P:DNA transposition"/>
    <property type="evidence" value="ECO:0007669"/>
    <property type="project" value="InterPro"/>
</dbReference>
<evidence type="ECO:0000259" key="1">
    <source>
        <dbReference type="Pfam" id="PF01609"/>
    </source>
</evidence>
<protein>
    <submittedName>
        <fullName evidence="2">Transposase</fullName>
    </submittedName>
</protein>
<proteinExistence type="predicted"/>
<feature type="domain" description="Transposase IS4-like" evidence="1">
    <location>
        <begin position="106"/>
        <end position="279"/>
    </location>
</feature>
<dbReference type="GO" id="GO:0004803">
    <property type="term" value="F:transposase activity"/>
    <property type="evidence" value="ECO:0007669"/>
    <property type="project" value="InterPro"/>
</dbReference>
<dbReference type="Pfam" id="PF01609">
    <property type="entry name" value="DDE_Tnp_1"/>
    <property type="match status" value="1"/>
</dbReference>
<dbReference type="AlphaFoldDB" id="A0A6G8F1G6"/>
<reference evidence="2" key="1">
    <citation type="journal article" date="2020" name="J. ISSAAS">
        <title>Lactobacilli and other gastrointestinal microbiota of Peromyscus leucopus, reservoir host for agents of Lyme disease and other zoonoses in North America.</title>
        <authorList>
            <person name="Milovic A."/>
            <person name="Bassam K."/>
            <person name="Shao H."/>
            <person name="Chatzistamou I."/>
            <person name="Tufts D.M."/>
            <person name="Diuk-Wasser M."/>
            <person name="Barbour A.G."/>
        </authorList>
    </citation>
    <scope>NUCLEOTIDE SEQUENCE</scope>
    <source>
        <strain evidence="2">LL70</strain>
    </source>
</reference>
<dbReference type="InterPro" id="IPR002559">
    <property type="entry name" value="Transposase_11"/>
</dbReference>
<sequence>MHNFIVKFGKILDIFIEFAGNRVNDLGNVPRRGVVPKFSDLEVLALSATAEVFGFDSENYLFYRLRNECADKFPHLITRRQYNQRRKLTYRLGEEIRKDIALAMDGGEDVFSIDSKPVKVCQNARAARCAMGREIPELAPAWGYCASQNMHYYGYKLHAVCGISGVIHSYDMTAANVHDLNYIQDVKWQYHDCLMLGDKGYLSADIQQNLFDVAHISLEVPYRLNQKNWRPPIWAYRRFRKRIETIFSQLNDQFMMIRNYAKQPNGLFTRIAAKVSAITILQYVNYVNHRKIGQVKYALI</sequence>
<accession>A0A6G8F1G6</accession>
<name>A0A6G8F1G6_9BACT</name>
<gene>
    <name evidence="2" type="ORF">Prevot485_2120</name>
</gene>
<dbReference type="NCBIfam" id="NF033520">
    <property type="entry name" value="transpos_IS982"/>
    <property type="match status" value="1"/>
</dbReference>
<dbReference type="GO" id="GO:0003677">
    <property type="term" value="F:DNA binding"/>
    <property type="evidence" value="ECO:0007669"/>
    <property type="project" value="InterPro"/>
</dbReference>
<dbReference type="EMBL" id="MN990733">
    <property type="protein sequence ID" value="QIM10113.1"/>
    <property type="molecule type" value="Genomic_DNA"/>
</dbReference>